<accession>A0ABR1IZ13</accession>
<dbReference type="EMBL" id="JBANRG010000058">
    <property type="protein sequence ID" value="KAK7442549.1"/>
    <property type="molecule type" value="Genomic_DNA"/>
</dbReference>
<protein>
    <submittedName>
        <fullName evidence="2">Uncharacterized protein</fullName>
    </submittedName>
</protein>
<name>A0ABR1IZ13_9AGAR</name>
<proteinExistence type="predicted"/>
<gene>
    <name evidence="2" type="ORF">VKT23_016147</name>
</gene>
<keyword evidence="3" id="KW-1185">Reference proteome</keyword>
<sequence>MDVPVNLSHILFVYTANNNHSRSSPHPPRRRRNHVPHGTMPIPLSRSITLDALDNALDNDPE</sequence>
<comment type="caution">
    <text evidence="2">The sequence shown here is derived from an EMBL/GenBank/DDBJ whole genome shotgun (WGS) entry which is preliminary data.</text>
</comment>
<feature type="region of interest" description="Disordered" evidence="1">
    <location>
        <begin position="18"/>
        <end position="43"/>
    </location>
</feature>
<evidence type="ECO:0000313" key="3">
    <source>
        <dbReference type="Proteomes" id="UP001498398"/>
    </source>
</evidence>
<evidence type="ECO:0000313" key="2">
    <source>
        <dbReference type="EMBL" id="KAK7442549.1"/>
    </source>
</evidence>
<dbReference type="Proteomes" id="UP001498398">
    <property type="component" value="Unassembled WGS sequence"/>
</dbReference>
<reference evidence="2 3" key="1">
    <citation type="submission" date="2024-01" db="EMBL/GenBank/DDBJ databases">
        <title>A draft genome for the cacao thread blight pathogen Marasmiellus scandens.</title>
        <authorList>
            <person name="Baruah I.K."/>
            <person name="Leung J."/>
            <person name="Bukari Y."/>
            <person name="Amoako-Attah I."/>
            <person name="Meinhardt L.W."/>
            <person name="Bailey B.A."/>
            <person name="Cohen S.P."/>
        </authorList>
    </citation>
    <scope>NUCLEOTIDE SEQUENCE [LARGE SCALE GENOMIC DNA]</scope>
    <source>
        <strain evidence="2 3">GH-19</strain>
    </source>
</reference>
<evidence type="ECO:0000256" key="1">
    <source>
        <dbReference type="SAM" id="MobiDB-lite"/>
    </source>
</evidence>
<organism evidence="2 3">
    <name type="scientific">Marasmiellus scandens</name>
    <dbReference type="NCBI Taxonomy" id="2682957"/>
    <lineage>
        <taxon>Eukaryota</taxon>
        <taxon>Fungi</taxon>
        <taxon>Dikarya</taxon>
        <taxon>Basidiomycota</taxon>
        <taxon>Agaricomycotina</taxon>
        <taxon>Agaricomycetes</taxon>
        <taxon>Agaricomycetidae</taxon>
        <taxon>Agaricales</taxon>
        <taxon>Marasmiineae</taxon>
        <taxon>Omphalotaceae</taxon>
        <taxon>Marasmiellus</taxon>
    </lineage>
</organism>